<feature type="region of interest" description="Disordered" evidence="1">
    <location>
        <begin position="1"/>
        <end position="23"/>
    </location>
</feature>
<dbReference type="Proteomes" id="UP001620514">
    <property type="component" value="Unassembled WGS sequence"/>
</dbReference>
<sequence length="219" mass="24501">MTTNPTSLSPSTHQPPASDDWPQNAVPRKWIEKLFSQMSAYWGSRFADAWRGTELLDVQKAWGVQLQKLSSKEWNAGVKALINQKFPPTLPEFFALCKQSRLIEASCEAPLQLIDQTKATPEIVEANLARMHQILAPMRAPKEQTAEWAYKLLLRGTSASGKPLPYEVIRCASDAISSSAGKQVVEDCDDPDLKETYEEIRVGVLIGYENAGRKPWETI</sequence>
<reference evidence="2 3" key="1">
    <citation type="submission" date="2024-10" db="EMBL/GenBank/DDBJ databases">
        <authorList>
            <person name="Deangelis K."/>
            <person name="Huntemann M."/>
            <person name="Clum A."/>
            <person name="Wang J."/>
            <person name="Palaniappan K."/>
            <person name="Ritter S."/>
            <person name="Chen I.-M."/>
            <person name="Stamatis D."/>
            <person name="Reddy T."/>
            <person name="O'Malley R."/>
            <person name="Daum C."/>
            <person name="Ng V."/>
            <person name="Ivanova N."/>
            <person name="Kyrpides N."/>
            <person name="Woyke T."/>
        </authorList>
    </citation>
    <scope>NUCLEOTIDE SEQUENCE [LARGE SCALE GENOMIC DNA]</scope>
    <source>
        <strain evidence="2 3">GAS97</strain>
    </source>
</reference>
<dbReference type="EMBL" id="JBIYDN010000015">
    <property type="protein sequence ID" value="MFK4444660.1"/>
    <property type="molecule type" value="Genomic_DNA"/>
</dbReference>
<proteinExistence type="predicted"/>
<reference evidence="2 3" key="2">
    <citation type="submission" date="2024-11" db="EMBL/GenBank/DDBJ databases">
        <title>Using genomics to understand microbial adaptation to soil warming.</title>
        <authorList>
            <person name="Deangelis K.M. PhD."/>
        </authorList>
    </citation>
    <scope>NUCLEOTIDE SEQUENCE [LARGE SCALE GENOMIC DNA]</scope>
    <source>
        <strain evidence="2 3">GAS97</strain>
    </source>
</reference>
<evidence type="ECO:0000313" key="2">
    <source>
        <dbReference type="EMBL" id="MFK4444660.1"/>
    </source>
</evidence>
<keyword evidence="3" id="KW-1185">Reference proteome</keyword>
<feature type="compositionally biased region" description="Polar residues" evidence="1">
    <location>
        <begin position="1"/>
        <end position="15"/>
    </location>
</feature>
<accession>A0ABW8MLY3</accession>
<name>A0ABW8MLY3_9BURK</name>
<evidence type="ECO:0000256" key="1">
    <source>
        <dbReference type="SAM" id="MobiDB-lite"/>
    </source>
</evidence>
<evidence type="ECO:0000313" key="3">
    <source>
        <dbReference type="Proteomes" id="UP001620514"/>
    </source>
</evidence>
<gene>
    <name evidence="2" type="ORF">ABH943_004682</name>
</gene>
<organism evidence="2 3">
    <name type="scientific">Caballeronia udeis</name>
    <dbReference type="NCBI Taxonomy" id="1232866"/>
    <lineage>
        <taxon>Bacteria</taxon>
        <taxon>Pseudomonadati</taxon>
        <taxon>Pseudomonadota</taxon>
        <taxon>Betaproteobacteria</taxon>
        <taxon>Burkholderiales</taxon>
        <taxon>Burkholderiaceae</taxon>
        <taxon>Caballeronia</taxon>
    </lineage>
</organism>
<protein>
    <submittedName>
        <fullName evidence="2">Uncharacterized protein</fullName>
    </submittedName>
</protein>
<comment type="caution">
    <text evidence="2">The sequence shown here is derived from an EMBL/GenBank/DDBJ whole genome shotgun (WGS) entry which is preliminary data.</text>
</comment>
<dbReference type="RefSeq" id="WP_404609748.1">
    <property type="nucleotide sequence ID" value="NZ_JBIYDN010000015.1"/>
</dbReference>